<name>A0A318NWY4_SERPL</name>
<evidence type="ECO:0000259" key="1">
    <source>
        <dbReference type="Pfam" id="PF05272"/>
    </source>
</evidence>
<proteinExistence type="predicted"/>
<feature type="domain" description="Toprim" evidence="2">
    <location>
        <begin position="256"/>
        <end position="338"/>
    </location>
</feature>
<dbReference type="InterPro" id="IPR034154">
    <property type="entry name" value="TOPRIM_DnaG/twinkle"/>
</dbReference>
<gene>
    <name evidence="3" type="ORF">CT690_15905</name>
</gene>
<feature type="domain" description="Virulence-associated protein E-like" evidence="1">
    <location>
        <begin position="474"/>
        <end position="691"/>
    </location>
</feature>
<evidence type="ECO:0000313" key="4">
    <source>
        <dbReference type="Proteomes" id="UP000248196"/>
    </source>
</evidence>
<evidence type="ECO:0000259" key="2">
    <source>
        <dbReference type="Pfam" id="PF13362"/>
    </source>
</evidence>
<evidence type="ECO:0000313" key="3">
    <source>
        <dbReference type="EMBL" id="PYD38360.1"/>
    </source>
</evidence>
<protein>
    <submittedName>
        <fullName evidence="3">Uncharacterized protein</fullName>
    </submittedName>
</protein>
<dbReference type="InterPro" id="IPR007936">
    <property type="entry name" value="VapE-like_dom"/>
</dbReference>
<dbReference type="EMBL" id="PESE01000004">
    <property type="protein sequence ID" value="PYD38360.1"/>
    <property type="molecule type" value="Genomic_DNA"/>
</dbReference>
<sequence length="780" mass="86992">MSRFADYVMMRFPDPAATLVEFFSQMQEAAASVGASIEVIPILDGGRHYLASLNGQRDKRHYYRADLHHDSDGTVWPSVTFGTFKHSGATAYFKPRDLAWQCWESDSKGIPQDIDDTQRQGYKRAADKLKADAEIARQKRNANIEEGRDAATVAAITAWDAAEPANTHPYLSDKAVRAYGLRIATASSCARLYSDEQGKWLDKATVVTAGDLLIPVTNVAGKIINLQRITSTGQKRFLIGGQKKGGFFRIPGEGMAFLVEGYATGATVHEATGKATIIAFDAGNLSEVASSLNGQIFAVAADNDANNAGQSGAEATALPYVIPPEVGSDWNDYAAQYGLDTVCNYLNSIVKSGVPAVIVPDAKTDVDIHNMTPVLMTSWPHVSHNGQPLNTIPNLERLLENYEITVRYNVIRKDIDYVFPGKCGTADNQNQVALNTITSLCALNRLPKADVPAYLLSVADRHLVNPVMDFITVQHWDGQSRFSALLNTIETRNGFDRDLCALLVRRWLISAVAAAAMPSGFWSKGVLVFQGEQSLGKTAWIRSLLPPELRDLVKIDAQIDPDNKDTIISAVSHWLVEIGELDGTLRKADIAKLKGFISKDRDQFRRPYGRAEEKFQRRTVFFASVNPERFLADDTGNVRWWTVPVTGVNYEHDIDTQQLWAEVYEWFKVGERWWLNREEERCLEAMNADHQQVDPVEEMILAHYEWGCDRIGAYREKTATDVLKEIGYDKPNKSQSTHVSNVLRRLTGGEPRKARSGRFFNLPPRMLNAERMPVDCDRPF</sequence>
<dbReference type="Pfam" id="PF05272">
    <property type="entry name" value="VapE-like_dom"/>
    <property type="match status" value="1"/>
</dbReference>
<dbReference type="PANTHER" id="PTHR34985:SF1">
    <property type="entry name" value="SLR0554 PROTEIN"/>
    <property type="match status" value="1"/>
</dbReference>
<dbReference type="InterPro" id="IPR006171">
    <property type="entry name" value="TOPRIM_dom"/>
</dbReference>
<dbReference type="Pfam" id="PF13362">
    <property type="entry name" value="Toprim_3"/>
    <property type="match status" value="1"/>
</dbReference>
<dbReference type="AlphaFoldDB" id="A0A318NWY4"/>
<organism evidence="3 4">
    <name type="scientific">Serratia plymuthica</name>
    <dbReference type="NCBI Taxonomy" id="82996"/>
    <lineage>
        <taxon>Bacteria</taxon>
        <taxon>Pseudomonadati</taxon>
        <taxon>Pseudomonadota</taxon>
        <taxon>Gammaproteobacteria</taxon>
        <taxon>Enterobacterales</taxon>
        <taxon>Yersiniaceae</taxon>
        <taxon>Serratia</taxon>
    </lineage>
</organism>
<dbReference type="CDD" id="cd01029">
    <property type="entry name" value="TOPRIM_primases"/>
    <property type="match status" value="1"/>
</dbReference>
<dbReference type="PANTHER" id="PTHR34985">
    <property type="entry name" value="SLR0554 PROTEIN"/>
    <property type="match status" value="1"/>
</dbReference>
<accession>A0A318NWY4</accession>
<comment type="caution">
    <text evidence="3">The sequence shown here is derived from an EMBL/GenBank/DDBJ whole genome shotgun (WGS) entry which is preliminary data.</text>
</comment>
<dbReference type="RefSeq" id="WP_004948698.1">
    <property type="nucleotide sequence ID" value="NZ_PESE01000004.1"/>
</dbReference>
<reference evidence="3 4" key="1">
    <citation type="submission" date="2017-11" db="EMBL/GenBank/DDBJ databases">
        <title>Genome sequence of the oocydin A producing rhizobacterium Serratia plymuthica 4Rx5.</title>
        <authorList>
            <person name="Matilla M.A."/>
            <person name="Udaondo Z."/>
            <person name="Salmond G.P.C."/>
        </authorList>
    </citation>
    <scope>NUCLEOTIDE SEQUENCE [LARGE SCALE GENOMIC DNA]</scope>
    <source>
        <strain evidence="3 4">4Rx5</strain>
    </source>
</reference>
<dbReference type="Proteomes" id="UP000248196">
    <property type="component" value="Unassembled WGS sequence"/>
</dbReference>